<dbReference type="KEGG" id="mgk:FSB76_29575"/>
<dbReference type="EMBL" id="CP042437">
    <property type="protein sequence ID" value="QEC79907.1"/>
    <property type="molecule type" value="Genomic_DNA"/>
</dbReference>
<dbReference type="InterPro" id="IPR051200">
    <property type="entry name" value="Host-pathogen_enzymatic-act"/>
</dbReference>
<dbReference type="PROSITE" id="PS51257">
    <property type="entry name" value="PROKAR_LIPOPROTEIN"/>
    <property type="match status" value="1"/>
</dbReference>
<dbReference type="InterPro" id="IPR031815">
    <property type="entry name" value="DUF5074"/>
</dbReference>
<dbReference type="OrthoDB" id="792648at2"/>
<proteinExistence type="predicted"/>
<dbReference type="Proteomes" id="UP000321362">
    <property type="component" value="Chromosome"/>
</dbReference>
<sequence>MKQTKLNYLFIASTMIALLSSCHKDKIVPTTDTPTAERAGLYILNQGGFGSNNSSLTFYNYTTKLLTADFYSSVNGSPLGDTGNDAQIYGSKMYIVVNVSSVVDVVNAKTGKLIKQDSIVNTTLKNKARARQPRSIAFYKSNAFITSYDGTVAVMDTATLTISKYITVGRNPEQLVVSNGKLYVANSGGLSSTGVFDNTVSVIDLGTLTETKKITVTANPVSMATDAYNNVYVVSLGDYNKIAGGLTIIDSKTDVVKTAPVISVGYIIPITVSGDFVYYLTADNKVAVYNAKTQTAVQANFITDGTVITTPYTIAADPTTGEVFVTDAKDYASNGTLFAFDKTGKKEYAITTGINPGKVILVNK</sequence>
<organism evidence="1 2">
    <name type="scientific">Mucilaginibacter ginsenosidivorax</name>
    <dbReference type="NCBI Taxonomy" id="862126"/>
    <lineage>
        <taxon>Bacteria</taxon>
        <taxon>Pseudomonadati</taxon>
        <taxon>Bacteroidota</taxon>
        <taxon>Sphingobacteriia</taxon>
        <taxon>Sphingobacteriales</taxon>
        <taxon>Sphingobacteriaceae</taxon>
        <taxon>Mucilaginibacter</taxon>
    </lineage>
</organism>
<keyword evidence="2" id="KW-1185">Reference proteome</keyword>
<dbReference type="PANTHER" id="PTHR47197:SF3">
    <property type="entry name" value="DIHYDRO-HEME D1 DEHYDROGENASE"/>
    <property type="match status" value="1"/>
</dbReference>
<dbReference type="AlphaFoldDB" id="A0A5B8W8X1"/>
<dbReference type="SUPFAM" id="SSF51004">
    <property type="entry name" value="C-terminal (heme d1) domain of cytochrome cd1-nitrite reductase"/>
    <property type="match status" value="1"/>
</dbReference>
<dbReference type="PANTHER" id="PTHR47197">
    <property type="entry name" value="PROTEIN NIRF"/>
    <property type="match status" value="1"/>
</dbReference>
<dbReference type="RefSeq" id="WP_147059955.1">
    <property type="nucleotide sequence ID" value="NZ_CP042437.1"/>
</dbReference>
<protein>
    <submittedName>
        <fullName evidence="1">YncE family protein</fullName>
    </submittedName>
</protein>
<dbReference type="InterPro" id="IPR015943">
    <property type="entry name" value="WD40/YVTN_repeat-like_dom_sf"/>
</dbReference>
<dbReference type="Pfam" id="PF16819">
    <property type="entry name" value="DUF5074"/>
    <property type="match status" value="1"/>
</dbReference>
<evidence type="ECO:0000313" key="1">
    <source>
        <dbReference type="EMBL" id="QEC79907.1"/>
    </source>
</evidence>
<accession>A0A5B8W8X1</accession>
<reference evidence="1 2" key="1">
    <citation type="journal article" date="2013" name="J. Microbiol.">
        <title>Mucilaginibacter ginsenosidivorax sp. nov., with ginsenoside converting activity isolated from sediment.</title>
        <authorList>
            <person name="Kim J.K."/>
            <person name="Choi T.E."/>
            <person name="Liu Q.M."/>
            <person name="Park H.Y."/>
            <person name="Yi T.H."/>
            <person name="Yoon M.H."/>
            <person name="Kim S.C."/>
            <person name="Im W.T."/>
        </authorList>
    </citation>
    <scope>NUCLEOTIDE SEQUENCE [LARGE SCALE GENOMIC DNA]</scope>
    <source>
        <strain evidence="1 2">KHI28</strain>
    </source>
</reference>
<evidence type="ECO:0000313" key="2">
    <source>
        <dbReference type="Proteomes" id="UP000321362"/>
    </source>
</evidence>
<dbReference type="InterPro" id="IPR011048">
    <property type="entry name" value="Haem_d1_sf"/>
</dbReference>
<name>A0A5B8W8X1_9SPHI</name>
<gene>
    <name evidence="1" type="ORF">FSB76_29575</name>
</gene>
<dbReference type="Gene3D" id="2.130.10.10">
    <property type="entry name" value="YVTN repeat-like/Quinoprotein amine dehydrogenase"/>
    <property type="match status" value="1"/>
</dbReference>